<dbReference type="AlphaFoldDB" id="A0A2Z6NAI2"/>
<keyword evidence="2" id="KW-1185">Reference proteome</keyword>
<evidence type="ECO:0000313" key="2">
    <source>
        <dbReference type="Proteomes" id="UP000242715"/>
    </source>
</evidence>
<organism evidence="1 2">
    <name type="scientific">Trifolium subterraneum</name>
    <name type="common">Subterranean clover</name>
    <dbReference type="NCBI Taxonomy" id="3900"/>
    <lineage>
        <taxon>Eukaryota</taxon>
        <taxon>Viridiplantae</taxon>
        <taxon>Streptophyta</taxon>
        <taxon>Embryophyta</taxon>
        <taxon>Tracheophyta</taxon>
        <taxon>Spermatophyta</taxon>
        <taxon>Magnoliopsida</taxon>
        <taxon>eudicotyledons</taxon>
        <taxon>Gunneridae</taxon>
        <taxon>Pentapetalae</taxon>
        <taxon>rosids</taxon>
        <taxon>fabids</taxon>
        <taxon>Fabales</taxon>
        <taxon>Fabaceae</taxon>
        <taxon>Papilionoideae</taxon>
        <taxon>50 kb inversion clade</taxon>
        <taxon>NPAAA clade</taxon>
        <taxon>Hologalegina</taxon>
        <taxon>IRL clade</taxon>
        <taxon>Trifolieae</taxon>
        <taxon>Trifolium</taxon>
    </lineage>
</organism>
<accession>A0A2Z6NAI2</accession>
<sequence>MVVAVIKCGKPQLLRSTLDLVDADYEEYGNIGTVDMVSVIELMNVDLVGND</sequence>
<evidence type="ECO:0000313" key="1">
    <source>
        <dbReference type="EMBL" id="GAU33802.1"/>
    </source>
</evidence>
<proteinExistence type="predicted"/>
<protein>
    <submittedName>
        <fullName evidence="1">Uncharacterized protein</fullName>
    </submittedName>
</protein>
<gene>
    <name evidence="1" type="ORF">TSUD_221400</name>
</gene>
<dbReference type="EMBL" id="DF973537">
    <property type="protein sequence ID" value="GAU33802.1"/>
    <property type="molecule type" value="Genomic_DNA"/>
</dbReference>
<name>A0A2Z6NAI2_TRISU</name>
<reference evidence="2" key="1">
    <citation type="journal article" date="2017" name="Front. Plant Sci.">
        <title>Climate Clever Clovers: New Paradigm to Reduce the Environmental Footprint of Ruminants by Breeding Low Methanogenic Forages Utilizing Haplotype Variation.</title>
        <authorList>
            <person name="Kaur P."/>
            <person name="Appels R."/>
            <person name="Bayer P.E."/>
            <person name="Keeble-Gagnere G."/>
            <person name="Wang J."/>
            <person name="Hirakawa H."/>
            <person name="Shirasawa K."/>
            <person name="Vercoe P."/>
            <person name="Stefanova K."/>
            <person name="Durmic Z."/>
            <person name="Nichols P."/>
            <person name="Revell C."/>
            <person name="Isobe S.N."/>
            <person name="Edwards D."/>
            <person name="Erskine W."/>
        </authorList>
    </citation>
    <scope>NUCLEOTIDE SEQUENCE [LARGE SCALE GENOMIC DNA]</scope>
    <source>
        <strain evidence="2">cv. Daliak</strain>
    </source>
</reference>
<dbReference type="Proteomes" id="UP000242715">
    <property type="component" value="Unassembled WGS sequence"/>
</dbReference>